<evidence type="ECO:0000313" key="2">
    <source>
        <dbReference type="Proteomes" id="UP000003100"/>
    </source>
</evidence>
<dbReference type="InterPro" id="IPR011013">
    <property type="entry name" value="Gal_mutarotase_sf_dom"/>
</dbReference>
<organism evidence="1 2">
    <name type="scientific">Blautia hydrogenotrophica (strain DSM 10507 / JCM 14656 / S5a33)</name>
    <name type="common">Ruminococcus hydrogenotrophicus</name>
    <dbReference type="NCBI Taxonomy" id="476272"/>
    <lineage>
        <taxon>Bacteria</taxon>
        <taxon>Bacillati</taxon>
        <taxon>Bacillota</taxon>
        <taxon>Clostridia</taxon>
        <taxon>Lachnospirales</taxon>
        <taxon>Lachnospiraceae</taxon>
        <taxon>Blautia</taxon>
    </lineage>
</organism>
<dbReference type="eggNOG" id="COG2017">
    <property type="taxonomic scope" value="Bacteria"/>
</dbReference>
<keyword evidence="2" id="KW-1185">Reference proteome</keyword>
<dbReference type="AlphaFoldDB" id="C0CQR4"/>
<reference evidence="1 2" key="2">
    <citation type="submission" date="2009-02" db="EMBL/GenBank/DDBJ databases">
        <title>Draft genome sequence of Blautia hydrogenotrophica DSM 10507 (Ruminococcus hydrogenotrophicus DSM 10507).</title>
        <authorList>
            <person name="Sudarsanam P."/>
            <person name="Ley R."/>
            <person name="Guruge J."/>
            <person name="Turnbaugh P.J."/>
            <person name="Mahowald M."/>
            <person name="Liep D."/>
            <person name="Gordon J."/>
        </authorList>
    </citation>
    <scope>NUCLEOTIDE SEQUENCE [LARGE SCALE GENOMIC DNA]</scope>
    <source>
        <strain evidence="2">DSM 10507 / JCM 14656 / S5a33</strain>
    </source>
</reference>
<dbReference type="GO" id="GO:0030246">
    <property type="term" value="F:carbohydrate binding"/>
    <property type="evidence" value="ECO:0007669"/>
    <property type="project" value="InterPro"/>
</dbReference>
<accession>C0CQR4</accession>
<dbReference type="InterPro" id="IPR008183">
    <property type="entry name" value="Aldose_1/G6P_1-epimerase"/>
</dbReference>
<proteinExistence type="predicted"/>
<dbReference type="GO" id="GO:0005975">
    <property type="term" value="P:carbohydrate metabolic process"/>
    <property type="evidence" value="ECO:0007669"/>
    <property type="project" value="InterPro"/>
</dbReference>
<dbReference type="PATRIC" id="fig|476272.21.peg.1350"/>
<evidence type="ECO:0008006" key="3">
    <source>
        <dbReference type="Google" id="ProtNLM"/>
    </source>
</evidence>
<dbReference type="PANTHER" id="PTHR11122">
    <property type="entry name" value="APOSPORY-ASSOCIATED PROTEIN C-RELATED"/>
    <property type="match status" value="1"/>
</dbReference>
<dbReference type="InterPro" id="IPR014718">
    <property type="entry name" value="GH-type_carb-bd"/>
</dbReference>
<dbReference type="EMBL" id="ACBZ01000172">
    <property type="protein sequence ID" value="EEG47943.1"/>
    <property type="molecule type" value="Genomic_DNA"/>
</dbReference>
<dbReference type="HOGENOM" id="CLU_057834_1_0_9"/>
<dbReference type="GO" id="GO:0016853">
    <property type="term" value="F:isomerase activity"/>
    <property type="evidence" value="ECO:0007669"/>
    <property type="project" value="InterPro"/>
</dbReference>
<sequence length="299" mass="34224">MKEVLFMILEIKSDKASAKIDSLGAQLISFQDSQDTEYIWQRNPQVWKNCSPILFPIVGNCRNTGTCIDGTFYQIPKHGPCKSTEFQLIEQADDSVAFSLTHEDFPEQCYPYKFQLQVRYSITETILNLTLTVKNLDTDSIFYCIGLHPGIRCPLSSEETFEDYRLSFSQPQTYGYRRYDLENLQFDMEREIPFPGDATSIPLNRELFSSDAIWFDRPCGHEVSLLNPAGKGLKASYPDFDTVAFWTQVSKDAAFLCIEPWNGSAVCSDEDDLFEHKNHLQRLVTSASKSYTMTLEILN</sequence>
<dbReference type="SUPFAM" id="SSF74650">
    <property type="entry name" value="Galactose mutarotase-like"/>
    <property type="match status" value="1"/>
</dbReference>
<reference evidence="1 2" key="1">
    <citation type="submission" date="2009-01" db="EMBL/GenBank/DDBJ databases">
        <authorList>
            <person name="Fulton L."/>
            <person name="Clifton S."/>
            <person name="Fulton B."/>
            <person name="Xu J."/>
            <person name="Minx P."/>
            <person name="Pepin K.H."/>
            <person name="Johnson M."/>
            <person name="Bhonagiri V."/>
            <person name="Nash W.E."/>
            <person name="Mardis E.R."/>
            <person name="Wilson R.K."/>
        </authorList>
    </citation>
    <scope>NUCLEOTIDE SEQUENCE [LARGE SCALE GENOMIC DNA]</scope>
    <source>
        <strain evidence="2">DSM 10507 / JCM 14656 / S5a33</strain>
    </source>
</reference>
<dbReference type="Pfam" id="PF01263">
    <property type="entry name" value="Aldose_epim"/>
    <property type="match status" value="1"/>
</dbReference>
<protein>
    <recommendedName>
        <fullName evidence="3">Aldose 1-epimerase</fullName>
    </recommendedName>
</protein>
<comment type="caution">
    <text evidence="1">The sequence shown here is derived from an EMBL/GenBank/DDBJ whole genome shotgun (WGS) entry which is preliminary data.</text>
</comment>
<name>C0CQR4_BLAHS</name>
<gene>
    <name evidence="1" type="ORF">RUMHYD_03227</name>
</gene>
<dbReference type="PANTHER" id="PTHR11122:SF13">
    <property type="entry name" value="GLUCOSE-6-PHOSPHATE 1-EPIMERASE"/>
    <property type="match status" value="1"/>
</dbReference>
<dbReference type="Proteomes" id="UP000003100">
    <property type="component" value="Unassembled WGS sequence"/>
</dbReference>
<dbReference type="Gene3D" id="2.70.98.10">
    <property type="match status" value="1"/>
</dbReference>
<dbReference type="InterPro" id="IPR037481">
    <property type="entry name" value="LacX"/>
</dbReference>
<dbReference type="CDD" id="cd09024">
    <property type="entry name" value="Aldose_epim_lacX"/>
    <property type="match status" value="1"/>
</dbReference>
<evidence type="ECO:0000313" key="1">
    <source>
        <dbReference type="EMBL" id="EEG47943.1"/>
    </source>
</evidence>